<keyword evidence="2" id="KW-1185">Reference proteome</keyword>
<keyword evidence="1" id="KW-0449">Lipoprotein</keyword>
<dbReference type="NCBIfam" id="TIGR04452">
    <property type="entry name" value="Lepto_Lipo_YY_C"/>
    <property type="match status" value="1"/>
</dbReference>
<dbReference type="AlphaFoldDB" id="A0A4R9GJ07"/>
<organism evidence="1 2">
    <name type="scientific">Leptospira fletcheri</name>
    <dbReference type="NCBI Taxonomy" id="2484981"/>
    <lineage>
        <taxon>Bacteria</taxon>
        <taxon>Pseudomonadati</taxon>
        <taxon>Spirochaetota</taxon>
        <taxon>Spirochaetia</taxon>
        <taxon>Leptospirales</taxon>
        <taxon>Leptospiraceae</taxon>
        <taxon>Leptospira</taxon>
    </lineage>
</organism>
<evidence type="ECO:0000313" key="1">
    <source>
        <dbReference type="EMBL" id="TGK13083.1"/>
    </source>
</evidence>
<protein>
    <submittedName>
        <fullName evidence="1">TIGR04452 family lipoprotein</fullName>
    </submittedName>
</protein>
<accession>A0A4R9GJ07</accession>
<proteinExistence type="predicted"/>
<dbReference type="InterPro" id="IPR031030">
    <property type="entry name" value="Lepto_Lipo_YY_C"/>
</dbReference>
<reference evidence="1" key="1">
    <citation type="journal article" date="2019" name="PLoS Negl. Trop. Dis.">
        <title>Revisiting the worldwide diversity of Leptospira species in the environment.</title>
        <authorList>
            <person name="Vincent A.T."/>
            <person name="Schiettekatte O."/>
            <person name="Bourhy P."/>
            <person name="Veyrier F.J."/>
            <person name="Picardeau M."/>
        </authorList>
    </citation>
    <scope>NUCLEOTIDE SEQUENCE [LARGE SCALE GENOMIC DNA]</scope>
    <source>
        <strain evidence="1">SSW15</strain>
    </source>
</reference>
<dbReference type="Proteomes" id="UP000298458">
    <property type="component" value="Unassembled WGS sequence"/>
</dbReference>
<sequence>MKKFSGIVLYRALPVFLFLLFQCNNLGYAGPGGVKGSDAKLKIKEAVSDENDLFVAQVYPLLINPPSCTNYGGARSTRLSGYDALAFKSLLAKLQNLQISDTVVYTQSSLDKCTSTIRNIGVSLDVQFAQSVQLYATCNTAPQPIDLGSYVIYESCQLDEVGLIQWNKTKFP</sequence>
<comment type="caution">
    <text evidence="1">The sequence shown here is derived from an EMBL/GenBank/DDBJ whole genome shotgun (WGS) entry which is preliminary data.</text>
</comment>
<dbReference type="OrthoDB" id="325682at2"/>
<gene>
    <name evidence="1" type="ORF">EHO60_02465</name>
</gene>
<evidence type="ECO:0000313" key="2">
    <source>
        <dbReference type="Proteomes" id="UP000298458"/>
    </source>
</evidence>
<name>A0A4R9GJ07_9LEPT</name>
<dbReference type="RefSeq" id="WP_135766594.1">
    <property type="nucleotide sequence ID" value="NZ_RQET01000002.1"/>
</dbReference>
<dbReference type="EMBL" id="RQET01000002">
    <property type="protein sequence ID" value="TGK13083.1"/>
    <property type="molecule type" value="Genomic_DNA"/>
</dbReference>